<gene>
    <name evidence="1" type="ORF">COK99_01740</name>
</gene>
<dbReference type="EMBL" id="NVDU01000003">
    <property type="protein sequence ID" value="PFV35770.1"/>
    <property type="molecule type" value="Genomic_DNA"/>
</dbReference>
<evidence type="ECO:0000313" key="2">
    <source>
        <dbReference type="Proteomes" id="UP000223366"/>
    </source>
</evidence>
<sequence>MSRRQEESILNAIVQSTAAASGEPVEKIQDISSQMIAYINAGAPYGMSPEGCARWYIEKGGKL</sequence>
<accession>A0A9X7BTJ4</accession>
<organism evidence="1 2">
    <name type="scientific">Bacillus thuringiensis</name>
    <dbReference type="NCBI Taxonomy" id="1428"/>
    <lineage>
        <taxon>Bacteria</taxon>
        <taxon>Bacillati</taxon>
        <taxon>Bacillota</taxon>
        <taxon>Bacilli</taxon>
        <taxon>Bacillales</taxon>
        <taxon>Bacillaceae</taxon>
        <taxon>Bacillus</taxon>
        <taxon>Bacillus cereus group</taxon>
    </lineage>
</organism>
<proteinExistence type="predicted"/>
<dbReference type="Proteomes" id="UP000223366">
    <property type="component" value="Unassembled WGS sequence"/>
</dbReference>
<dbReference type="AlphaFoldDB" id="A0A9X7BTJ4"/>
<name>A0A9X7BTJ4_BACTU</name>
<dbReference type="RefSeq" id="WP_098205368.1">
    <property type="nucleotide sequence ID" value="NZ_NTYX01000011.1"/>
</dbReference>
<comment type="caution">
    <text evidence="1">The sequence shown here is derived from an EMBL/GenBank/DDBJ whole genome shotgun (WGS) entry which is preliminary data.</text>
</comment>
<protein>
    <submittedName>
        <fullName evidence="1">Uncharacterized protein</fullName>
    </submittedName>
</protein>
<evidence type="ECO:0000313" key="1">
    <source>
        <dbReference type="EMBL" id="PFV35770.1"/>
    </source>
</evidence>
<reference evidence="1 2" key="1">
    <citation type="submission" date="2017-09" db="EMBL/GenBank/DDBJ databases">
        <title>Large-scale bioinformatics analysis of Bacillus genomes uncovers conserved roles of natural products in bacterial physiology.</title>
        <authorList>
            <consortium name="Agbiome Team Llc"/>
            <person name="Bleich R.M."/>
            <person name="Grubbs K.J."/>
            <person name="Santa Maria K.C."/>
            <person name="Allen S.E."/>
            <person name="Farag S."/>
            <person name="Shank E.A."/>
            <person name="Bowers A."/>
        </authorList>
    </citation>
    <scope>NUCLEOTIDE SEQUENCE [LARGE SCALE GENOMIC DNA]</scope>
    <source>
        <strain evidence="1 2">AFS060060</strain>
    </source>
</reference>